<dbReference type="Pfam" id="PF00583">
    <property type="entry name" value="Acetyltransf_1"/>
    <property type="match status" value="1"/>
</dbReference>
<dbReference type="Proteomes" id="UP000199679">
    <property type="component" value="Chromosome I"/>
</dbReference>
<evidence type="ECO:0000256" key="1">
    <source>
        <dbReference type="ARBA" id="ARBA00022679"/>
    </source>
</evidence>
<dbReference type="InterPro" id="IPR000182">
    <property type="entry name" value="GNAT_dom"/>
</dbReference>
<keyword evidence="1 4" id="KW-0808">Transferase</keyword>
<dbReference type="CDD" id="cd04301">
    <property type="entry name" value="NAT_SF"/>
    <property type="match status" value="1"/>
</dbReference>
<keyword evidence="5" id="KW-1185">Reference proteome</keyword>
<keyword evidence="2" id="KW-0012">Acyltransferase</keyword>
<dbReference type="GO" id="GO:0016747">
    <property type="term" value="F:acyltransferase activity, transferring groups other than amino-acyl groups"/>
    <property type="evidence" value="ECO:0007669"/>
    <property type="project" value="InterPro"/>
</dbReference>
<feature type="domain" description="N-acetyltransferase" evidence="3">
    <location>
        <begin position="7"/>
        <end position="155"/>
    </location>
</feature>
<gene>
    <name evidence="4" type="ORF">SAMN05216490_1296</name>
</gene>
<dbReference type="Gene3D" id="3.40.630.30">
    <property type="match status" value="1"/>
</dbReference>
<dbReference type="EMBL" id="LT629740">
    <property type="protein sequence ID" value="SDS51609.1"/>
    <property type="molecule type" value="Genomic_DNA"/>
</dbReference>
<dbReference type="InterPro" id="IPR050832">
    <property type="entry name" value="Bact_Acetyltransf"/>
</dbReference>
<dbReference type="AlphaFoldDB" id="A0A1H1SW20"/>
<organism evidence="4 5">
    <name type="scientific">Mucilaginibacter mallensis</name>
    <dbReference type="NCBI Taxonomy" id="652787"/>
    <lineage>
        <taxon>Bacteria</taxon>
        <taxon>Pseudomonadati</taxon>
        <taxon>Bacteroidota</taxon>
        <taxon>Sphingobacteriia</taxon>
        <taxon>Sphingobacteriales</taxon>
        <taxon>Sphingobacteriaceae</taxon>
        <taxon>Mucilaginibacter</taxon>
    </lineage>
</organism>
<dbReference type="STRING" id="652787.SAMN05216490_1296"/>
<dbReference type="InterPro" id="IPR016181">
    <property type="entry name" value="Acyl_CoA_acyltransferase"/>
</dbReference>
<proteinExistence type="predicted"/>
<evidence type="ECO:0000313" key="4">
    <source>
        <dbReference type="EMBL" id="SDS51609.1"/>
    </source>
</evidence>
<reference evidence="4 5" key="1">
    <citation type="submission" date="2016-10" db="EMBL/GenBank/DDBJ databases">
        <authorList>
            <person name="de Groot N.N."/>
        </authorList>
    </citation>
    <scope>NUCLEOTIDE SEQUENCE [LARGE SCALE GENOMIC DNA]</scope>
    <source>
        <strain evidence="4 5">MP1X4</strain>
    </source>
</reference>
<sequence>MNTASTLNFRIATKEDLKEIIKMMADDPLGSQREVVSEIISEKYMSAFEKIQADPNQELTVAEMNGVLVATFQLTFIQYLNFQGGVRAQIEAVRTNSNYRSRGIGTKVFEYAINRAKAKGCHLIQLTTDKARPDALRFYEKLGFKAAHEGMKLKL</sequence>
<evidence type="ECO:0000259" key="3">
    <source>
        <dbReference type="PROSITE" id="PS51186"/>
    </source>
</evidence>
<name>A0A1H1SW20_MUCMA</name>
<dbReference type="OrthoDB" id="9792929at2"/>
<evidence type="ECO:0000313" key="5">
    <source>
        <dbReference type="Proteomes" id="UP000199679"/>
    </source>
</evidence>
<dbReference type="PANTHER" id="PTHR43877">
    <property type="entry name" value="AMINOALKYLPHOSPHONATE N-ACETYLTRANSFERASE-RELATED-RELATED"/>
    <property type="match status" value="1"/>
</dbReference>
<dbReference type="RefSeq" id="WP_091370461.1">
    <property type="nucleotide sequence ID" value="NZ_LT629740.1"/>
</dbReference>
<evidence type="ECO:0000256" key="2">
    <source>
        <dbReference type="ARBA" id="ARBA00023315"/>
    </source>
</evidence>
<dbReference type="SUPFAM" id="SSF55729">
    <property type="entry name" value="Acyl-CoA N-acyltransferases (Nat)"/>
    <property type="match status" value="1"/>
</dbReference>
<accession>A0A1H1SW20</accession>
<protein>
    <submittedName>
        <fullName evidence="4">Acetyltransferase (GNAT) family protein</fullName>
    </submittedName>
</protein>
<dbReference type="PROSITE" id="PS51186">
    <property type="entry name" value="GNAT"/>
    <property type="match status" value="1"/>
</dbReference>